<evidence type="ECO:0000256" key="1">
    <source>
        <dbReference type="PROSITE-ProRule" id="PRU00047"/>
    </source>
</evidence>
<keyword evidence="1" id="KW-0863">Zinc-finger</keyword>
<accession>A0A7J6UW98</accession>
<keyword evidence="5" id="KW-1185">Reference proteome</keyword>
<dbReference type="Gene3D" id="4.10.60.10">
    <property type="entry name" value="Zinc finger, CCHC-type"/>
    <property type="match status" value="1"/>
</dbReference>
<dbReference type="EMBL" id="JABWDY010042722">
    <property type="protein sequence ID" value="KAF5176452.1"/>
    <property type="molecule type" value="Genomic_DNA"/>
</dbReference>
<feature type="compositionally biased region" description="Gly residues" evidence="2">
    <location>
        <begin position="40"/>
        <end position="62"/>
    </location>
</feature>
<keyword evidence="1" id="KW-0862">Zinc</keyword>
<keyword evidence="1" id="KW-0479">Metal-binding</keyword>
<feature type="domain" description="CCHC-type" evidence="3">
    <location>
        <begin position="16"/>
        <end position="31"/>
    </location>
</feature>
<protein>
    <recommendedName>
        <fullName evidence="3">CCHC-type domain-containing protein</fullName>
    </recommendedName>
</protein>
<dbReference type="InterPro" id="IPR001878">
    <property type="entry name" value="Znf_CCHC"/>
</dbReference>
<dbReference type="GO" id="GO:0008270">
    <property type="term" value="F:zinc ion binding"/>
    <property type="evidence" value="ECO:0007669"/>
    <property type="project" value="UniProtKB-KW"/>
</dbReference>
<gene>
    <name evidence="4" type="ORF">FRX31_033961</name>
</gene>
<dbReference type="Pfam" id="PF00098">
    <property type="entry name" value="zf-CCHC"/>
    <property type="match status" value="1"/>
</dbReference>
<evidence type="ECO:0000259" key="3">
    <source>
        <dbReference type="PROSITE" id="PS50158"/>
    </source>
</evidence>
<dbReference type="PROSITE" id="PS50158">
    <property type="entry name" value="ZF_CCHC"/>
    <property type="match status" value="1"/>
</dbReference>
<feature type="region of interest" description="Disordered" evidence="2">
    <location>
        <begin position="30"/>
        <end position="62"/>
    </location>
</feature>
<dbReference type="Proteomes" id="UP000554482">
    <property type="component" value="Unassembled WGS sequence"/>
</dbReference>
<dbReference type="SUPFAM" id="SSF57756">
    <property type="entry name" value="Retrovirus zinc finger-like domains"/>
    <property type="match status" value="1"/>
</dbReference>
<dbReference type="InterPro" id="IPR036875">
    <property type="entry name" value="Znf_CCHC_sf"/>
</dbReference>
<dbReference type="OrthoDB" id="427960at2759"/>
<comment type="caution">
    <text evidence="4">The sequence shown here is derived from an EMBL/GenBank/DDBJ whole genome shotgun (WGS) entry which is preliminary data.</text>
</comment>
<evidence type="ECO:0000313" key="5">
    <source>
        <dbReference type="Proteomes" id="UP000554482"/>
    </source>
</evidence>
<feature type="non-terminal residue" evidence="4">
    <location>
        <position position="1"/>
    </location>
</feature>
<evidence type="ECO:0000313" key="4">
    <source>
        <dbReference type="EMBL" id="KAF5176452.1"/>
    </source>
</evidence>
<proteinExistence type="predicted"/>
<sequence>VGHISTNCESSKTGLCYNCGEVGHRAATCTKKSDRNDSGKGSGNGEKGHGSGGSWKKGLATG</sequence>
<dbReference type="GO" id="GO:0003676">
    <property type="term" value="F:nucleic acid binding"/>
    <property type="evidence" value="ECO:0007669"/>
    <property type="project" value="InterPro"/>
</dbReference>
<dbReference type="SMART" id="SM00343">
    <property type="entry name" value="ZnF_C2HC"/>
    <property type="match status" value="1"/>
</dbReference>
<evidence type="ECO:0000256" key="2">
    <source>
        <dbReference type="SAM" id="MobiDB-lite"/>
    </source>
</evidence>
<organism evidence="4 5">
    <name type="scientific">Thalictrum thalictroides</name>
    <name type="common">Rue-anemone</name>
    <name type="synonym">Anemone thalictroides</name>
    <dbReference type="NCBI Taxonomy" id="46969"/>
    <lineage>
        <taxon>Eukaryota</taxon>
        <taxon>Viridiplantae</taxon>
        <taxon>Streptophyta</taxon>
        <taxon>Embryophyta</taxon>
        <taxon>Tracheophyta</taxon>
        <taxon>Spermatophyta</taxon>
        <taxon>Magnoliopsida</taxon>
        <taxon>Ranunculales</taxon>
        <taxon>Ranunculaceae</taxon>
        <taxon>Thalictroideae</taxon>
        <taxon>Thalictrum</taxon>
    </lineage>
</organism>
<name>A0A7J6UW98_THATH</name>
<dbReference type="AlphaFoldDB" id="A0A7J6UW98"/>
<reference evidence="4 5" key="1">
    <citation type="submission" date="2020-06" db="EMBL/GenBank/DDBJ databases">
        <title>Transcriptomic and genomic resources for Thalictrum thalictroides and T. hernandezii: Facilitating candidate gene discovery in an emerging model plant lineage.</title>
        <authorList>
            <person name="Arias T."/>
            <person name="Riano-Pachon D.M."/>
            <person name="Di Stilio V.S."/>
        </authorList>
    </citation>
    <scope>NUCLEOTIDE SEQUENCE [LARGE SCALE GENOMIC DNA]</scope>
    <source>
        <strain evidence="5">cv. WT478/WT964</strain>
        <tissue evidence="4">Leaves</tissue>
    </source>
</reference>